<keyword evidence="1" id="KW-1133">Transmembrane helix</keyword>
<proteinExistence type="predicted"/>
<keyword evidence="1" id="KW-0812">Transmembrane</keyword>
<feature type="transmembrane region" description="Helical" evidence="1">
    <location>
        <begin position="303"/>
        <end position="323"/>
    </location>
</feature>
<gene>
    <name evidence="2" type="ORF">PGQ11_002482</name>
</gene>
<keyword evidence="1" id="KW-0472">Membrane</keyword>
<keyword evidence="3" id="KW-1185">Reference proteome</keyword>
<sequence>MSSFGGLCLSLTHGRDIAMRQNRDLVRSLYGATATEAHMFQRLNLITVRSDLVENMADAFLAPVNMTFDKWREFRAHLTIIREALRNLESANTEILTIAKHAHSIISQDLETEIDISSGSFQNLPTLLKRFWYSPGSENELRDLLDSLKAVQWTALRGRRDILYIEMADLAPFHSALKRLEKKYGHLRTITKAKLVEDWALREHDIFNAAARWRQHLVGRYTTRTWRWIWFASDREKTDHDISDFVQMIMEPVIHGCIFSVGVQLLPRYYYVIVVAAYAFVIGIAVVGAKIAEDVAPSLNLSLGRWILYGLVYLFSMVNGQFLDWVGA</sequence>
<evidence type="ECO:0000256" key="1">
    <source>
        <dbReference type="SAM" id="Phobius"/>
    </source>
</evidence>
<evidence type="ECO:0000313" key="3">
    <source>
        <dbReference type="Proteomes" id="UP001390339"/>
    </source>
</evidence>
<dbReference type="EMBL" id="JAPCWZ010000002">
    <property type="protein sequence ID" value="KAK8877536.1"/>
    <property type="molecule type" value="Genomic_DNA"/>
</dbReference>
<protein>
    <submittedName>
        <fullName evidence="2">Uncharacterized protein</fullName>
    </submittedName>
</protein>
<comment type="caution">
    <text evidence="2">The sequence shown here is derived from an EMBL/GenBank/DDBJ whole genome shotgun (WGS) entry which is preliminary data.</text>
</comment>
<evidence type="ECO:0000313" key="2">
    <source>
        <dbReference type="EMBL" id="KAK8877536.1"/>
    </source>
</evidence>
<accession>A0ABR2JIJ2</accession>
<organism evidence="2 3">
    <name type="scientific">Apiospora arundinis</name>
    <dbReference type="NCBI Taxonomy" id="335852"/>
    <lineage>
        <taxon>Eukaryota</taxon>
        <taxon>Fungi</taxon>
        <taxon>Dikarya</taxon>
        <taxon>Ascomycota</taxon>
        <taxon>Pezizomycotina</taxon>
        <taxon>Sordariomycetes</taxon>
        <taxon>Xylariomycetidae</taxon>
        <taxon>Amphisphaeriales</taxon>
        <taxon>Apiosporaceae</taxon>
        <taxon>Apiospora</taxon>
    </lineage>
</organism>
<dbReference type="Proteomes" id="UP001390339">
    <property type="component" value="Unassembled WGS sequence"/>
</dbReference>
<name>A0ABR2JIJ2_9PEZI</name>
<feature type="transmembrane region" description="Helical" evidence="1">
    <location>
        <begin position="269"/>
        <end position="291"/>
    </location>
</feature>
<reference evidence="2 3" key="1">
    <citation type="journal article" date="2024" name="IMA Fungus">
        <title>Apiospora arundinis, a panoply of carbohydrate-active enzymes and secondary metabolites.</title>
        <authorList>
            <person name="Sorensen T."/>
            <person name="Petersen C."/>
            <person name="Muurmann A.T."/>
            <person name="Christiansen J.V."/>
            <person name="Brundto M.L."/>
            <person name="Overgaard C.K."/>
            <person name="Boysen A.T."/>
            <person name="Wollenberg R.D."/>
            <person name="Larsen T.O."/>
            <person name="Sorensen J.L."/>
            <person name="Nielsen K.L."/>
            <person name="Sondergaard T.E."/>
        </authorList>
    </citation>
    <scope>NUCLEOTIDE SEQUENCE [LARGE SCALE GENOMIC DNA]</scope>
    <source>
        <strain evidence="2 3">AAU 773</strain>
    </source>
</reference>